<dbReference type="PROSITE" id="PS50294">
    <property type="entry name" value="WD_REPEATS_REGION"/>
    <property type="match status" value="13"/>
</dbReference>
<keyword evidence="7" id="KW-1185">Reference proteome</keyword>
<dbReference type="Pfam" id="PF00400">
    <property type="entry name" value="WD40"/>
    <property type="match status" value="13"/>
</dbReference>
<dbReference type="PANTHER" id="PTHR19879:SF9">
    <property type="entry name" value="TRANSCRIPTION INITIATION FACTOR TFIID SUBUNIT 5"/>
    <property type="match status" value="1"/>
</dbReference>
<evidence type="ECO:0000259" key="5">
    <source>
        <dbReference type="Pfam" id="PF20703"/>
    </source>
</evidence>
<dbReference type="Proteomes" id="UP000607281">
    <property type="component" value="Unassembled WGS sequence"/>
</dbReference>
<evidence type="ECO:0000313" key="7">
    <source>
        <dbReference type="Proteomes" id="UP000607281"/>
    </source>
</evidence>
<dbReference type="Pfam" id="PF00656">
    <property type="entry name" value="Peptidase_C14"/>
    <property type="match status" value="1"/>
</dbReference>
<evidence type="ECO:0000313" key="6">
    <source>
        <dbReference type="EMBL" id="MBD2344389.1"/>
    </source>
</evidence>
<feature type="repeat" description="WD" evidence="3">
    <location>
        <begin position="1473"/>
        <end position="1507"/>
    </location>
</feature>
<comment type="caution">
    <text evidence="6">The sequence shown here is derived from an EMBL/GenBank/DDBJ whole genome shotgun (WGS) entry which is preliminary data.</text>
</comment>
<dbReference type="CDD" id="cd00200">
    <property type="entry name" value="WD40"/>
    <property type="match status" value="2"/>
</dbReference>
<dbReference type="Gene3D" id="2.130.10.10">
    <property type="entry name" value="YVTN repeat-like/Quinoprotein amine dehydrogenase"/>
    <property type="match status" value="5"/>
</dbReference>
<sequence length="1713" mass="189434">MSPLGVATSHSTHTLATGKAKLWLLLVGVNQYQDERLPLLRYSAVDCQGLATALADATERFPEKAEWVYHDFASQLPTLSTVRQSLNQVTNTAQPEDTILFYFSGHGMLESNSQQAILCLADTQTDDLLNTGLGLQELLQCLGDSQAQTQLVWLDACHSGSLTFRGAKSHNTQPSLPNPTPQMVELLRQRAKQSKGFYALLSCDTNQQSWEFPELGHGVFTYYLMRGLRGEAADIQGLIDADGLYRYVYHQTRQYIEQTNQQLRLINQQNRSRGDTKVYSEYPLQTPKRIVEGVGEVILGIKPALVVSPDSRQALIVEGLTTNQTTLAFSKLLGTVGGFEIEYWPLAHTSQDLQTIIGHCLKSRDIETENSRESFATVLLYLHGRLDETVDGEPVLVVGENIRLSRSWLRQQLRRSLYSQQIIILDSPFGNHSHISLQDWVEDLQLGFEQGQCIIAAAPSPENPEQFIQVLHSTLQAAQAQPSLSAAAWISQLQLSSTLPLHIWLSGTQGVIEIIPASIATKGNHSNVTVDLGICPYRGLQAFQEKDVQYFYGRETLTQQLIADLATKSFIAIVGASGSGKSSIVQAGLIAQLRRGKQLPGSQEWWMRNLRPGENPLENLSHCLVDSGTEREKVYQQMQLEGILSQGKQGFTHWLNQRSEPMIVLVIDQFEELFTLTSTEDRQKFLDTVLGALESSPDKFKLIITLRADFIAPCLEIPALVKLLQQSSVLLPPCLTQEEYRRIIIHPAEQVGLTVDPELVEVLLQELHNSPGDLPLLEFVLEQLWEYRDNGVITLQAYQQYLGGIKGALEKKAQGIYDSLDPEAQECARWIFLSLTQLGEGTEDTRRRVLKSELIVKKYPVALVERTLQALAAAKLVVMNGEWGQEPGGRGQGVEGITSANTQHTALNISSVTVEVAHEVIIRHWSTLRWWLEENRSRLRSHRQIEQSAALWQQHNQQPDFLLQGIRLVEAEDIYLNYTDELSGDVQHFIEACLQERQRQQRKEQSRLRQAQRAVAIISTLGLTAFGLAVFAYQQTQQAQLQEIQALNSLSENFLLSHKQLEALMASVQAGKEVQKIRLGIPLDTRTQTATILQQAVYSTQEHNRLLHNSWVTSVSYSPDGEIIASGGADNTVHLWGRDGKLLTTLAGHNDGVNSVNFSPDGEIIASGSADTTIKLWQRNGQLITTLKGHDQSVNSTSFSPNGKIIASGSDDSTINLWSRGGKLLLTLNGHSQNVKSVSFSPEGDTIASASDDGTIKLWSLDGRLLTTIPSHTKEVLSVSFSPDGQIIASASADNIVKLWSRNGTLLRTLEGHNQAVWQVIFSPNGQLIATASADKTITLWSRGGNMLGTFSGHNHEVNSLSFSPDGKMLASGSDDNTVRLWNVNLTLPKTIYGHNDSVNSVRFIPNTNTIASLSSDSTMKLWSLQGKLLKTFSSPIANVTSVSFTTDENKVALASGETIYLYNRYGRLLRTLSGHSHWIASMSFSPDNQILASGGTDKTIKLWSVDGGLLKTMKGHNGWVTDIKFSRDGKTIVSTSADKTIKIWSLDGKLIRTLQGHSASVWSVNFSPDGKTLASASQDKTIKLWNLNGQLLQTFQGHKDLVDNVSFSPDGKTLASASDDGTIKLWNISNGTLLKTFLGHRGGVKSVSFSPDGKILVSGGQDATLKLWNMEGIELQTLDLDDLLNKACDRLHNYLTTNPNITTQEYQLCFGQ</sequence>
<feature type="repeat" description="WD" evidence="3">
    <location>
        <begin position="1105"/>
        <end position="1136"/>
    </location>
</feature>
<dbReference type="SMART" id="SM00320">
    <property type="entry name" value="WD40"/>
    <property type="match status" value="14"/>
</dbReference>
<dbReference type="InterPro" id="IPR020472">
    <property type="entry name" value="WD40_PAC1"/>
</dbReference>
<feature type="repeat" description="WD" evidence="3">
    <location>
        <begin position="1310"/>
        <end position="1342"/>
    </location>
</feature>
<feature type="repeat" description="WD" evidence="3">
    <location>
        <begin position="1228"/>
        <end position="1262"/>
    </location>
</feature>
<dbReference type="InterPro" id="IPR015943">
    <property type="entry name" value="WD40/YVTN_repeat-like_dom_sf"/>
</dbReference>
<dbReference type="SUPFAM" id="SSF50978">
    <property type="entry name" value="WD40 repeat-like"/>
    <property type="match status" value="2"/>
</dbReference>
<feature type="repeat" description="WD" evidence="3">
    <location>
        <begin position="1351"/>
        <end position="1385"/>
    </location>
</feature>
<feature type="domain" description="Peptidase C14 caspase" evidence="4">
    <location>
        <begin position="24"/>
        <end position="236"/>
    </location>
</feature>
<feature type="repeat" description="WD" evidence="3">
    <location>
        <begin position="1596"/>
        <end position="1637"/>
    </location>
</feature>
<dbReference type="InterPro" id="IPR001680">
    <property type="entry name" value="WD40_rpt"/>
</dbReference>
<dbReference type="SUPFAM" id="SSF52540">
    <property type="entry name" value="P-loop containing nucleoside triphosphate hydrolases"/>
    <property type="match status" value="1"/>
</dbReference>
<keyword evidence="2" id="KW-0677">Repeat</keyword>
<dbReference type="InterPro" id="IPR029030">
    <property type="entry name" value="Caspase-like_dom_sf"/>
</dbReference>
<dbReference type="InterPro" id="IPR019775">
    <property type="entry name" value="WD40_repeat_CS"/>
</dbReference>
<dbReference type="Gene3D" id="3.40.50.1460">
    <property type="match status" value="1"/>
</dbReference>
<dbReference type="Pfam" id="PF20703">
    <property type="entry name" value="nSTAND1"/>
    <property type="match status" value="1"/>
</dbReference>
<gene>
    <name evidence="6" type="ORF">H6G18_09545</name>
</gene>
<feature type="repeat" description="WD" evidence="3">
    <location>
        <begin position="1638"/>
        <end position="1672"/>
    </location>
</feature>
<feature type="repeat" description="WD" evidence="3">
    <location>
        <begin position="1555"/>
        <end position="1589"/>
    </location>
</feature>
<dbReference type="InterPro" id="IPR011600">
    <property type="entry name" value="Pept_C14_caspase"/>
</dbReference>
<organism evidence="6 7">
    <name type="scientific">Anabaena subtropica FACHB-260</name>
    <dbReference type="NCBI Taxonomy" id="2692884"/>
    <lineage>
        <taxon>Bacteria</taxon>
        <taxon>Bacillati</taxon>
        <taxon>Cyanobacteriota</taxon>
        <taxon>Cyanophyceae</taxon>
        <taxon>Nostocales</taxon>
        <taxon>Nostocaceae</taxon>
        <taxon>Anabaena</taxon>
    </lineage>
</organism>
<dbReference type="InterPro" id="IPR049052">
    <property type="entry name" value="nSTAND1"/>
</dbReference>
<dbReference type="PRINTS" id="PR00320">
    <property type="entry name" value="GPROTEINBRPT"/>
</dbReference>
<protein>
    <submittedName>
        <fullName evidence="6">Caspase family protein</fullName>
    </submittedName>
</protein>
<dbReference type="EMBL" id="JACJRF010000012">
    <property type="protein sequence ID" value="MBD2344389.1"/>
    <property type="molecule type" value="Genomic_DNA"/>
</dbReference>
<feature type="repeat" description="WD" evidence="3">
    <location>
        <begin position="1514"/>
        <end position="1548"/>
    </location>
</feature>
<dbReference type="RefSeq" id="WP_190406840.1">
    <property type="nucleotide sequence ID" value="NZ_JACJRF010000012.1"/>
</dbReference>
<evidence type="ECO:0000256" key="1">
    <source>
        <dbReference type="ARBA" id="ARBA00022574"/>
    </source>
</evidence>
<feature type="repeat" description="WD" evidence="3">
    <location>
        <begin position="1392"/>
        <end position="1426"/>
    </location>
</feature>
<dbReference type="PROSITE" id="PS00678">
    <property type="entry name" value="WD_REPEATS_1"/>
    <property type="match status" value="4"/>
</dbReference>
<dbReference type="PROSITE" id="PS50082">
    <property type="entry name" value="WD_REPEATS_2"/>
    <property type="match status" value="13"/>
</dbReference>
<name>A0ABR8CNB3_9NOST</name>
<feature type="repeat" description="WD" evidence="3">
    <location>
        <begin position="1146"/>
        <end position="1178"/>
    </location>
</feature>
<proteinExistence type="predicted"/>
<accession>A0ABR8CNB3</accession>
<dbReference type="SUPFAM" id="SSF52129">
    <property type="entry name" value="Caspase-like"/>
    <property type="match status" value="1"/>
</dbReference>
<dbReference type="InterPro" id="IPR036322">
    <property type="entry name" value="WD40_repeat_dom_sf"/>
</dbReference>
<feature type="repeat" description="WD" evidence="3">
    <location>
        <begin position="1269"/>
        <end position="1301"/>
    </location>
</feature>
<evidence type="ECO:0000256" key="2">
    <source>
        <dbReference type="ARBA" id="ARBA00022737"/>
    </source>
</evidence>
<dbReference type="PANTHER" id="PTHR19879">
    <property type="entry name" value="TRANSCRIPTION INITIATION FACTOR TFIID"/>
    <property type="match status" value="1"/>
</dbReference>
<keyword evidence="1 3" id="KW-0853">WD repeat</keyword>
<evidence type="ECO:0000259" key="4">
    <source>
        <dbReference type="Pfam" id="PF00656"/>
    </source>
</evidence>
<feature type="domain" description="Novel STAND NTPase 1" evidence="5">
    <location>
        <begin position="536"/>
        <end position="959"/>
    </location>
</feature>
<evidence type="ECO:0000256" key="3">
    <source>
        <dbReference type="PROSITE-ProRule" id="PRU00221"/>
    </source>
</evidence>
<feature type="repeat" description="WD" evidence="3">
    <location>
        <begin position="1187"/>
        <end position="1219"/>
    </location>
</feature>
<dbReference type="InterPro" id="IPR027417">
    <property type="entry name" value="P-loop_NTPase"/>
</dbReference>
<dbReference type="Gene3D" id="3.40.50.300">
    <property type="entry name" value="P-loop containing nucleotide triphosphate hydrolases"/>
    <property type="match status" value="1"/>
</dbReference>
<reference evidence="6 7" key="1">
    <citation type="journal article" date="2020" name="ISME J.">
        <title>Comparative genomics reveals insights into cyanobacterial evolution and habitat adaptation.</title>
        <authorList>
            <person name="Chen M.Y."/>
            <person name="Teng W.K."/>
            <person name="Zhao L."/>
            <person name="Hu C.X."/>
            <person name="Zhou Y.K."/>
            <person name="Han B.P."/>
            <person name="Song L.R."/>
            <person name="Shu W.S."/>
        </authorList>
    </citation>
    <scope>NUCLEOTIDE SEQUENCE [LARGE SCALE GENOMIC DNA]</scope>
    <source>
        <strain evidence="6 7">FACHB-260</strain>
    </source>
</reference>